<dbReference type="AlphaFoldDB" id="A0A552LFV3"/>
<proteinExistence type="predicted"/>
<name>A0A552LFV3_9CHRO</name>
<comment type="caution">
    <text evidence="1">The sequence shown here is derived from an EMBL/GenBank/DDBJ whole genome shotgun (WGS) entry which is preliminary data.</text>
</comment>
<evidence type="ECO:0000313" key="2">
    <source>
        <dbReference type="Proteomes" id="UP000320730"/>
    </source>
</evidence>
<sequence length="70" mass="7211">MLISDISYLENVSEKNIEGSGSALFTSGKFLTILAQADAIGVSTEGLVLSAQTGNKTISYGSTTLARGLV</sequence>
<organism evidence="1 2">
    <name type="scientific">Microcystis flos-aquae Mf_WU_F_19750830_S460</name>
    <dbReference type="NCBI Taxonomy" id="2486237"/>
    <lineage>
        <taxon>Bacteria</taxon>
        <taxon>Bacillati</taxon>
        <taxon>Cyanobacteriota</taxon>
        <taxon>Cyanophyceae</taxon>
        <taxon>Oscillatoriophycideae</taxon>
        <taxon>Chroococcales</taxon>
        <taxon>Microcystaceae</taxon>
        <taxon>Microcystis</taxon>
    </lineage>
</organism>
<dbReference type="Proteomes" id="UP000320730">
    <property type="component" value="Unassembled WGS sequence"/>
</dbReference>
<reference evidence="1 2" key="1">
    <citation type="submission" date="2019-01" db="EMBL/GenBank/DDBJ databases">
        <title>Coherence of Microcystis species and biogeography revealed through population genomics.</title>
        <authorList>
            <person name="Perez-Carrascal O.M."/>
            <person name="Terrat Y."/>
            <person name="Giani A."/>
            <person name="Fortin N."/>
            <person name="Tromas N."/>
            <person name="Shapiro B.J."/>
        </authorList>
    </citation>
    <scope>NUCLEOTIDE SEQUENCE [LARGE SCALE GENOMIC DNA]</scope>
    <source>
        <strain evidence="1">Mf_WU_F_19750830_S460</strain>
    </source>
</reference>
<protein>
    <submittedName>
        <fullName evidence="1">Uncharacterized protein</fullName>
    </submittedName>
</protein>
<evidence type="ECO:0000313" key="1">
    <source>
        <dbReference type="EMBL" id="TRV19101.1"/>
    </source>
</evidence>
<accession>A0A552LFV3</accession>
<gene>
    <name evidence="1" type="ORF">EWV40_15975</name>
</gene>
<dbReference type="EMBL" id="SFAN01000135">
    <property type="protein sequence ID" value="TRV19101.1"/>
    <property type="molecule type" value="Genomic_DNA"/>
</dbReference>